<name>W6Q6Z0_PENRF</name>
<evidence type="ECO:0000313" key="1">
    <source>
        <dbReference type="EMBL" id="CDM32125.1"/>
    </source>
</evidence>
<keyword evidence="2" id="KW-1185">Reference proteome</keyword>
<accession>W6Q6Z0</accession>
<proteinExistence type="predicted"/>
<dbReference type="EMBL" id="HG792016">
    <property type="protein sequence ID" value="CDM32125.1"/>
    <property type="molecule type" value="Genomic_DNA"/>
</dbReference>
<organism evidence="1 2">
    <name type="scientific">Penicillium roqueforti (strain FM164)</name>
    <dbReference type="NCBI Taxonomy" id="1365484"/>
    <lineage>
        <taxon>Eukaryota</taxon>
        <taxon>Fungi</taxon>
        <taxon>Dikarya</taxon>
        <taxon>Ascomycota</taxon>
        <taxon>Pezizomycotina</taxon>
        <taxon>Eurotiomycetes</taxon>
        <taxon>Eurotiomycetidae</taxon>
        <taxon>Eurotiales</taxon>
        <taxon>Aspergillaceae</taxon>
        <taxon>Penicillium</taxon>
    </lineage>
</organism>
<dbReference type="Proteomes" id="UP000030686">
    <property type="component" value="Unassembled WGS sequence"/>
</dbReference>
<gene>
    <name evidence="1" type="ORF">PROQFM164_S02g002276</name>
</gene>
<reference evidence="1" key="1">
    <citation type="journal article" date="2014" name="Nat. Commun.">
        <title>Multiple recent horizontal transfers of a large genomic region in cheese making fungi.</title>
        <authorList>
            <person name="Cheeseman K."/>
            <person name="Ropars J."/>
            <person name="Renault P."/>
            <person name="Dupont J."/>
            <person name="Gouzy J."/>
            <person name="Branca A."/>
            <person name="Abraham A.L."/>
            <person name="Ceppi M."/>
            <person name="Conseiller E."/>
            <person name="Debuchy R."/>
            <person name="Malagnac F."/>
            <person name="Goarin A."/>
            <person name="Silar P."/>
            <person name="Lacoste S."/>
            <person name="Sallet E."/>
            <person name="Bensimon A."/>
            <person name="Giraud T."/>
            <person name="Brygoo Y."/>
        </authorList>
    </citation>
    <scope>NUCLEOTIDE SEQUENCE [LARGE SCALE GENOMIC DNA]</scope>
    <source>
        <strain evidence="1">FM164</strain>
    </source>
</reference>
<evidence type="ECO:0000313" key="2">
    <source>
        <dbReference type="Proteomes" id="UP000030686"/>
    </source>
</evidence>
<protein>
    <submittedName>
        <fullName evidence="1">Genomic scaffold, ProqFM164S02</fullName>
    </submittedName>
</protein>
<dbReference type="OrthoDB" id="3549294at2759"/>
<dbReference type="AlphaFoldDB" id="W6Q6Z0"/>
<sequence length="51" mass="5553">MAPWKSGHDSNASDYFELDIGGDSVAEMRWWAAILAGGRGWQATLLRGTEA</sequence>